<accession>A0AAU9JY65</accession>
<keyword evidence="1" id="KW-0863">Zinc-finger</keyword>
<keyword evidence="1" id="KW-0479">Metal-binding</keyword>
<dbReference type="Pfam" id="PF00643">
    <property type="entry name" value="zf-B_box"/>
    <property type="match status" value="1"/>
</dbReference>
<dbReference type="EMBL" id="CAJZBQ010000047">
    <property type="protein sequence ID" value="CAG9329501.1"/>
    <property type="molecule type" value="Genomic_DNA"/>
</dbReference>
<name>A0AAU9JY65_9CILI</name>
<dbReference type="Gene3D" id="3.30.160.60">
    <property type="entry name" value="Classic Zinc Finger"/>
    <property type="match status" value="1"/>
</dbReference>
<feature type="domain" description="B box-type" evidence="3">
    <location>
        <begin position="6"/>
        <end position="45"/>
    </location>
</feature>
<evidence type="ECO:0000313" key="4">
    <source>
        <dbReference type="EMBL" id="CAG9329501.1"/>
    </source>
</evidence>
<comment type="caution">
    <text evidence="4">The sequence shown here is derived from an EMBL/GenBank/DDBJ whole genome shotgun (WGS) entry which is preliminary data.</text>
</comment>
<evidence type="ECO:0000259" key="3">
    <source>
        <dbReference type="PROSITE" id="PS50119"/>
    </source>
</evidence>
<protein>
    <recommendedName>
        <fullName evidence="3">B box-type domain-containing protein</fullName>
    </recommendedName>
</protein>
<reference evidence="4" key="1">
    <citation type="submission" date="2021-09" db="EMBL/GenBank/DDBJ databases">
        <authorList>
            <consortium name="AG Swart"/>
            <person name="Singh M."/>
            <person name="Singh A."/>
            <person name="Seah K."/>
            <person name="Emmerich C."/>
        </authorList>
    </citation>
    <scope>NUCLEOTIDE SEQUENCE</scope>
    <source>
        <strain evidence="4">ATCC30299</strain>
    </source>
</reference>
<feature type="coiled-coil region" evidence="2">
    <location>
        <begin position="133"/>
        <end position="160"/>
    </location>
</feature>
<dbReference type="InterPro" id="IPR000315">
    <property type="entry name" value="Znf_B-box"/>
</dbReference>
<keyword evidence="2" id="KW-0175">Coiled coil</keyword>
<keyword evidence="1" id="KW-0862">Zinc</keyword>
<evidence type="ECO:0000313" key="5">
    <source>
        <dbReference type="Proteomes" id="UP001162131"/>
    </source>
</evidence>
<dbReference type="PROSITE" id="PS50119">
    <property type="entry name" value="ZF_BBOX"/>
    <property type="match status" value="1"/>
</dbReference>
<dbReference type="SUPFAM" id="SSF57845">
    <property type="entry name" value="B-box zinc-binding domain"/>
    <property type="match status" value="1"/>
</dbReference>
<gene>
    <name evidence="4" type="ORF">BSTOLATCC_MIC48320</name>
</gene>
<evidence type="ECO:0000256" key="1">
    <source>
        <dbReference type="PROSITE-ProRule" id="PRU00024"/>
    </source>
</evidence>
<dbReference type="Proteomes" id="UP001162131">
    <property type="component" value="Unassembled WGS sequence"/>
</dbReference>
<sequence length="215" mass="25365">MCEENKATDFCREHNREIGLFCKIDHHLLCFNCVVQHSAHEILLLNDGYVEEVINKKKVEINEAEGKFKEKIDFCEKNLETIKGDRAKIEGLIDFHIKAYENAQKELIEVFGRASDALRESFNNKYKSIFERNQKLIENYSDFTAEFKKKKENLEKLAKDFNSMTISDKINCEISRLDEEMVFPDIENVEDIVKTLEEPINYKGEILEKFNEYFK</sequence>
<dbReference type="AlphaFoldDB" id="A0AAU9JY65"/>
<evidence type="ECO:0000256" key="2">
    <source>
        <dbReference type="SAM" id="Coils"/>
    </source>
</evidence>
<proteinExistence type="predicted"/>
<dbReference type="GO" id="GO:0008270">
    <property type="term" value="F:zinc ion binding"/>
    <property type="evidence" value="ECO:0007669"/>
    <property type="project" value="UniProtKB-KW"/>
</dbReference>
<organism evidence="4 5">
    <name type="scientific">Blepharisma stoltei</name>
    <dbReference type="NCBI Taxonomy" id="1481888"/>
    <lineage>
        <taxon>Eukaryota</taxon>
        <taxon>Sar</taxon>
        <taxon>Alveolata</taxon>
        <taxon>Ciliophora</taxon>
        <taxon>Postciliodesmatophora</taxon>
        <taxon>Heterotrichea</taxon>
        <taxon>Heterotrichida</taxon>
        <taxon>Blepharismidae</taxon>
        <taxon>Blepharisma</taxon>
    </lineage>
</organism>
<keyword evidence="5" id="KW-1185">Reference proteome</keyword>